<dbReference type="AlphaFoldDB" id="A0A5K1IK99"/>
<dbReference type="Pfam" id="PF12838">
    <property type="entry name" value="Fer4_7"/>
    <property type="match status" value="1"/>
</dbReference>
<dbReference type="EMBL" id="CABWIE010000002">
    <property type="protein sequence ID" value="VWL87043.1"/>
    <property type="molecule type" value="Genomic_DNA"/>
</dbReference>
<dbReference type="Gene3D" id="3.30.70.20">
    <property type="match status" value="1"/>
</dbReference>
<feature type="domain" description="4Fe-4S ferredoxin-type" evidence="9">
    <location>
        <begin position="151"/>
        <end position="180"/>
    </location>
</feature>
<sequence>MDAQTCLKKMQLAGTLSLATVDESGAPQIRCVSAVHYEPRAIYFLTARGKEMARQLMADGRVQTLVHTRFNEMIRMSGVATPVSEFEQVHWRDVIYAEQPYLANVYPGDTREINIIFKVENIVLDYFNLGVHPIERAVFTFDEGTAPAPIRGFRIDADACIGCGTCLEHCPQKCIEPGDSYRIEPEHCLHCGACEENCPVGAVARL</sequence>
<evidence type="ECO:0000256" key="6">
    <source>
        <dbReference type="ARBA" id="ARBA00022982"/>
    </source>
</evidence>
<comment type="function">
    <text evidence="2">Ferredoxins are iron-sulfur proteins that transfer electrons in a wide variety of metabolic reactions.</text>
</comment>
<keyword evidence="3" id="KW-0813">Transport</keyword>
<evidence type="ECO:0000256" key="7">
    <source>
        <dbReference type="ARBA" id="ARBA00023004"/>
    </source>
</evidence>
<dbReference type="InterPro" id="IPR011576">
    <property type="entry name" value="Pyridox_Oxase_N"/>
</dbReference>
<proteinExistence type="predicted"/>
<evidence type="ECO:0000313" key="10">
    <source>
        <dbReference type="EMBL" id="VWL87043.1"/>
    </source>
</evidence>
<dbReference type="GO" id="GO:0046872">
    <property type="term" value="F:metal ion binding"/>
    <property type="evidence" value="ECO:0007669"/>
    <property type="project" value="UniProtKB-KW"/>
</dbReference>
<dbReference type="RefSeq" id="WP_152075820.1">
    <property type="nucleotide sequence ID" value="NZ_CAAKNU010000023.1"/>
</dbReference>
<dbReference type="GO" id="GO:0051539">
    <property type="term" value="F:4 iron, 4 sulfur cluster binding"/>
    <property type="evidence" value="ECO:0007669"/>
    <property type="project" value="UniProtKB-KW"/>
</dbReference>
<evidence type="ECO:0000259" key="9">
    <source>
        <dbReference type="PROSITE" id="PS51379"/>
    </source>
</evidence>
<keyword evidence="4" id="KW-0004">4Fe-4S</keyword>
<dbReference type="PANTHER" id="PTHR24960:SF79">
    <property type="entry name" value="PHOTOSYSTEM I IRON-SULFUR CENTER"/>
    <property type="match status" value="1"/>
</dbReference>
<dbReference type="GO" id="GO:0009055">
    <property type="term" value="F:electron transfer activity"/>
    <property type="evidence" value="ECO:0007669"/>
    <property type="project" value="InterPro"/>
</dbReference>
<dbReference type="Pfam" id="PF01243">
    <property type="entry name" value="PNPOx_N"/>
    <property type="match status" value="1"/>
</dbReference>
<feature type="domain" description="4Fe-4S ferredoxin-type" evidence="9">
    <location>
        <begin position="181"/>
        <end position="206"/>
    </location>
</feature>
<keyword evidence="6" id="KW-0249">Electron transport</keyword>
<dbReference type="InterPro" id="IPR000813">
    <property type="entry name" value="7Fe_ferredoxin"/>
</dbReference>
<keyword evidence="8" id="KW-0411">Iron-sulfur</keyword>
<evidence type="ECO:0000256" key="1">
    <source>
        <dbReference type="ARBA" id="ARBA00001966"/>
    </source>
</evidence>
<keyword evidence="5" id="KW-0479">Metal-binding</keyword>
<organism evidence="10 11">
    <name type="scientific">Collinsella aerofaciens</name>
    <dbReference type="NCBI Taxonomy" id="74426"/>
    <lineage>
        <taxon>Bacteria</taxon>
        <taxon>Bacillati</taxon>
        <taxon>Actinomycetota</taxon>
        <taxon>Coriobacteriia</taxon>
        <taxon>Coriobacteriales</taxon>
        <taxon>Coriobacteriaceae</taxon>
        <taxon>Collinsella</taxon>
    </lineage>
</organism>
<gene>
    <name evidence="10" type="ORF">KCJAJFAP_01535</name>
</gene>
<evidence type="ECO:0000313" key="11">
    <source>
        <dbReference type="Proteomes" id="UP000361836"/>
    </source>
</evidence>
<dbReference type="InterPro" id="IPR017896">
    <property type="entry name" value="4Fe4S_Fe-S-bd"/>
</dbReference>
<dbReference type="InterPro" id="IPR012349">
    <property type="entry name" value="Split_barrel_FMN-bd"/>
</dbReference>
<comment type="cofactor">
    <cofactor evidence="1">
        <name>[4Fe-4S] cluster</name>
        <dbReference type="ChEBI" id="CHEBI:49883"/>
    </cofactor>
</comment>
<keyword evidence="11" id="KW-1185">Reference proteome</keyword>
<evidence type="ECO:0000256" key="2">
    <source>
        <dbReference type="ARBA" id="ARBA00003532"/>
    </source>
</evidence>
<dbReference type="PROSITE" id="PS51379">
    <property type="entry name" value="4FE4S_FER_2"/>
    <property type="match status" value="2"/>
</dbReference>
<evidence type="ECO:0000256" key="3">
    <source>
        <dbReference type="ARBA" id="ARBA00022448"/>
    </source>
</evidence>
<keyword evidence="7" id="KW-0408">Iron</keyword>
<evidence type="ECO:0000256" key="8">
    <source>
        <dbReference type="ARBA" id="ARBA00023014"/>
    </source>
</evidence>
<dbReference type="Proteomes" id="UP000361836">
    <property type="component" value="Unassembled WGS sequence"/>
</dbReference>
<dbReference type="SUPFAM" id="SSF50475">
    <property type="entry name" value="FMN-binding split barrel"/>
    <property type="match status" value="1"/>
</dbReference>
<evidence type="ECO:0000256" key="5">
    <source>
        <dbReference type="ARBA" id="ARBA00022723"/>
    </source>
</evidence>
<name>A0A5K1IK99_9ACTN</name>
<dbReference type="SUPFAM" id="SSF54862">
    <property type="entry name" value="4Fe-4S ferredoxins"/>
    <property type="match status" value="1"/>
</dbReference>
<evidence type="ECO:0000256" key="4">
    <source>
        <dbReference type="ARBA" id="ARBA00022485"/>
    </source>
</evidence>
<dbReference type="InterPro" id="IPR050157">
    <property type="entry name" value="PSI_iron-sulfur_center"/>
</dbReference>
<accession>A0A5K1IK99</accession>
<dbReference type="InterPro" id="IPR017900">
    <property type="entry name" value="4Fe4S_Fe_S_CS"/>
</dbReference>
<dbReference type="PRINTS" id="PR00354">
    <property type="entry name" value="7FE8SFRDOXIN"/>
</dbReference>
<protein>
    <submittedName>
        <fullName evidence="10">Ferredoxin</fullName>
    </submittedName>
</protein>
<reference evidence="10 11" key="1">
    <citation type="submission" date="2019-10" db="EMBL/GenBank/DDBJ databases">
        <authorList>
            <person name="Wolf R A."/>
        </authorList>
    </citation>
    <scope>NUCLEOTIDE SEQUENCE [LARGE SCALE GENOMIC DNA]</scope>
    <source>
        <strain evidence="10">Collinsella_aerofaciens_MC2</strain>
    </source>
</reference>
<dbReference type="PROSITE" id="PS00198">
    <property type="entry name" value="4FE4S_FER_1"/>
    <property type="match status" value="2"/>
</dbReference>
<dbReference type="Gene3D" id="2.30.110.10">
    <property type="entry name" value="Electron Transport, Fmn-binding Protein, Chain A"/>
    <property type="match status" value="1"/>
</dbReference>
<dbReference type="PANTHER" id="PTHR24960">
    <property type="entry name" value="PHOTOSYSTEM I IRON-SULFUR CENTER-RELATED"/>
    <property type="match status" value="1"/>
</dbReference>